<reference evidence="1 2" key="1">
    <citation type="journal article" date="2015" name="Genom Data">
        <title>Draft genome sequence of a multidrug-resistant Chryseobacterium indologenes isolate from Malaysia.</title>
        <authorList>
            <person name="Yu C.Y."/>
            <person name="Ang G.Y."/>
            <person name="Cheng H.J."/>
            <person name="Cheong Y.M."/>
            <person name="Yin W.F."/>
            <person name="Chan K.G."/>
        </authorList>
    </citation>
    <scope>NUCLEOTIDE SEQUENCE [LARGE SCALE GENOMIC DNA]</scope>
    <source>
        <strain evidence="1 2">CI_885</strain>
    </source>
</reference>
<dbReference type="EMBL" id="LJOD01000026">
    <property type="protein sequence ID" value="KPE49064.1"/>
    <property type="molecule type" value="Genomic_DNA"/>
</dbReference>
<dbReference type="RefSeq" id="WP_062703429.1">
    <property type="nucleotide sequence ID" value="NZ_LJOD01000026.1"/>
</dbReference>
<protein>
    <submittedName>
        <fullName evidence="1">Uncharacterized protein</fullName>
    </submittedName>
</protein>
<dbReference type="AlphaFoldDB" id="A0A0N0ITV7"/>
<organism evidence="1 2">
    <name type="scientific">Chryseobacterium indologenes</name>
    <name type="common">Flavobacterium indologenes</name>
    <dbReference type="NCBI Taxonomy" id="253"/>
    <lineage>
        <taxon>Bacteria</taxon>
        <taxon>Pseudomonadati</taxon>
        <taxon>Bacteroidota</taxon>
        <taxon>Flavobacteriia</taxon>
        <taxon>Flavobacteriales</taxon>
        <taxon>Weeksellaceae</taxon>
        <taxon>Chryseobacterium group</taxon>
        <taxon>Chryseobacterium</taxon>
    </lineage>
</organism>
<dbReference type="PATRIC" id="fig|253.9.peg.2818"/>
<comment type="caution">
    <text evidence="1">The sequence shown here is derived from an EMBL/GenBank/DDBJ whole genome shotgun (WGS) entry which is preliminary data.</text>
</comment>
<gene>
    <name evidence="1" type="ORF">AOB46_21955</name>
</gene>
<reference evidence="2" key="2">
    <citation type="submission" date="2015-09" db="EMBL/GenBank/DDBJ databases">
        <title>Draft genome sequence of a multidrug-resistant Chryseobacterium indologenes isolate from Malaysia.</title>
        <authorList>
            <person name="Yu C.Y."/>
            <person name="Ang G.Y."/>
            <person name="Chan K.-G."/>
        </authorList>
    </citation>
    <scope>NUCLEOTIDE SEQUENCE [LARGE SCALE GENOMIC DNA]</scope>
    <source>
        <strain evidence="2">CI_885</strain>
    </source>
</reference>
<evidence type="ECO:0000313" key="1">
    <source>
        <dbReference type="EMBL" id="KPE49064.1"/>
    </source>
</evidence>
<dbReference type="Proteomes" id="UP000037953">
    <property type="component" value="Unassembled WGS sequence"/>
</dbReference>
<accession>A0A0N0ITV7</accession>
<sequence>MWINCKIISENDILLYKLKEFISKTPFFLVPEENKNNTDDYEQIIFWDIDSVNIDVLYLKNYINKGGVVIIMTSVLSKNIISEFFTKDQMLNIGILNKNIQHNQFIEEIERVIELSQARFPAN</sequence>
<dbReference type="OrthoDB" id="1259351at2"/>
<evidence type="ECO:0000313" key="2">
    <source>
        <dbReference type="Proteomes" id="UP000037953"/>
    </source>
</evidence>
<proteinExistence type="predicted"/>
<name>A0A0N0ITV7_CHRID</name>